<feature type="region of interest" description="Disordered" evidence="2">
    <location>
        <begin position="731"/>
        <end position="762"/>
    </location>
</feature>
<feature type="compositionally biased region" description="Polar residues" evidence="2">
    <location>
        <begin position="732"/>
        <end position="741"/>
    </location>
</feature>
<feature type="compositionally biased region" description="Low complexity" evidence="2">
    <location>
        <begin position="291"/>
        <end position="303"/>
    </location>
</feature>
<evidence type="ECO:0000256" key="1">
    <source>
        <dbReference type="SAM" id="Coils"/>
    </source>
</evidence>
<feature type="region of interest" description="Disordered" evidence="2">
    <location>
        <begin position="1143"/>
        <end position="1201"/>
    </location>
</feature>
<feature type="region of interest" description="Disordered" evidence="2">
    <location>
        <begin position="939"/>
        <end position="968"/>
    </location>
</feature>
<dbReference type="InterPro" id="IPR039586">
    <property type="entry name" value="CFAP46"/>
</dbReference>
<feature type="compositionally biased region" description="Low complexity" evidence="2">
    <location>
        <begin position="2333"/>
        <end position="2349"/>
    </location>
</feature>
<feature type="region of interest" description="Disordered" evidence="2">
    <location>
        <begin position="449"/>
        <end position="480"/>
    </location>
</feature>
<feature type="region of interest" description="Disordered" evidence="2">
    <location>
        <begin position="2045"/>
        <end position="2117"/>
    </location>
</feature>
<feature type="compositionally biased region" description="Basic and acidic residues" evidence="2">
    <location>
        <begin position="1870"/>
        <end position="1885"/>
    </location>
</feature>
<feature type="region of interest" description="Disordered" evidence="2">
    <location>
        <begin position="847"/>
        <end position="891"/>
    </location>
</feature>
<evidence type="ECO:0000313" key="4">
    <source>
        <dbReference type="Proteomes" id="UP000002630"/>
    </source>
</evidence>
<feature type="compositionally biased region" description="Basic and acidic residues" evidence="2">
    <location>
        <begin position="2359"/>
        <end position="2370"/>
    </location>
</feature>
<name>D7G359_ECTSI</name>
<dbReference type="PANTHER" id="PTHR15977:SF15">
    <property type="entry name" value="CILIA- AND FLAGELLA-ASSOCIATED PROTEIN 46"/>
    <property type="match status" value="1"/>
</dbReference>
<feature type="region of interest" description="Disordered" evidence="2">
    <location>
        <begin position="1960"/>
        <end position="1982"/>
    </location>
</feature>
<feature type="region of interest" description="Disordered" evidence="2">
    <location>
        <begin position="2260"/>
        <end position="2285"/>
    </location>
</feature>
<feature type="region of interest" description="Disordered" evidence="2">
    <location>
        <begin position="2845"/>
        <end position="2898"/>
    </location>
</feature>
<feature type="region of interest" description="Disordered" evidence="2">
    <location>
        <begin position="2518"/>
        <end position="2558"/>
    </location>
</feature>
<gene>
    <name evidence="3" type="ORF">Esi_0050_0013</name>
</gene>
<dbReference type="GO" id="GO:0035082">
    <property type="term" value="P:axoneme assembly"/>
    <property type="evidence" value="ECO:0007669"/>
    <property type="project" value="InterPro"/>
</dbReference>
<sequence>MALDLQLRAAFARSVRDVETAGEPGGDPSHKLLLSQQGKRGLEAAFRLLRKARTQNNVPGEGNHLRSPELLVLAAETAVKNGEFNLAREACHEFFLDGGGARDQFFCRALFVKALVVSNSIGRDGLVGAEATQRRSRAVGYLTQALDVAIEGGPRYAFLVHNVSVHAWNVLRPALTAGRAGHHAKELARFSDALEATEDADLRWRCALLTSVSLALGDNGDANAAAAKAALGLQHAETLALRERDKAEAARDVLNEAKKRVAAAQATIRKIEEAASSAAEAASLGDGQSEGGAVAEGSVVSSSTGPAGTGENHSLDTEEKMSAALSAALVSRAAAEADVGEAGRKLNPLVKGAAEAAALSERTWLFRVYSTAESAAAGGADAKKLLDTLQTQTSEDIRRSALMLQQQVTAGALVGDAVLHALKPQAESVDPGGVAVLVEMYARVAAGLGEETNGDNGGGADGGGEDGGVDGGLQGLLASLPAPSSDAKSALVDLGRTALKAMNAEEEARSPPGPNRDAFLSFAKACYVRASSSSRKAHGGNNPSAGGGGKDEGGSAVSPGSFRARLEFLGAELAAQGMISDISPGSSSSSSDTLKLDARRTDARRLADRVEALKRVERSLLNCKRLGDPELLQEGCCLAFSTGVPLLGSRHRKHVHRCFSLAAQILQDLQSPLARLRAQLHLEVAKCEMDSDFLAKAASHVEKACMQDYGASDMTTLPPETPLDGEWDCDQQLGNTFSEGNNQRHYEAGGSDGAGAGNSPEGDVAEARAAALNDVLRPMDRFMAPLASFLRLKTSVDVEPATAEDRALLLVDQGRHAVDPFLRRTLLVRAAEQLDIAVQQDRINLSRSAAAPSAAEEGPAATTPATEQQEQRQRQQGSEEESLSPGNGADDEIHTIAAGFAAQDADGSGDGDAEESPPTSSKRLVRIWFALLELAWDQSQTQQGGGKKKARNGGMSAKNASRPDGDARDVGLARKAAVAVLRSGPWSPEKNRELLVLQTRAQFMLGETFVEELRLAHTVELGTDSPVNLSRPETQTNSRPTTSDNGDNAAGSSKHGNRPSKKGLDLDPRTMGIATTDCLAGVSADVSELLDDLKKKACGCFVGGLRRAVRAKEPALVQSGAVYVYNFHMPAEELCQRAITALDRPDTNPKGTATAATGGGGAGGKGSAGGAKGKGGAKKGEAAAAAGGGGSGGGGGGAAGARRANVSELKGLVEVRTACQAKRAGASAVTGEGRPLLQALALLTAASALSGAGPPAEELVEKCTAVMREYRGTIADAEEEEREKQHRREMRNKRDGHNADVTETYEGTKERGDGGTANATKAMTGGISSAAPAHGGGTPSPEKVDVFAALSGRRVTSLEEDRAELELAGEIWCRLGKERLARGQRRAAEECCGYVAELLPQSPADRRRVHPRLWRWLAVGEGLWGQAVASAIAPESQEKPLQDELRRVSMKHLALAAKFATLASSSPVTLDVAKRLWNVALPLADTSAGRAIAFSALAAVLREMAKGGIIEGGAVRAQLYVLLFECYSDRSEWKQGLAVVTDSLRCVPPDFQRPLWQWRVVFLSRLGITSLDGLAKTKESDKVLQGKSWCTLARSASDPKQQLSAYLKALESLGERFERLDCLVEMGEWAMGRGLAQSGSDYFRSALDLLYDVEERSMQALNNGPQDTDDDSHDGSRGEGGRSTCESNGDSRTQPSTGGGFRRAASKRSLGSQGGAGSRGSSRGGAPSSKGGASSSTALSDQNGYPEALTMGHLETAVRTLAMLARGGGCCSTFEERLDVLMQGYYFVGRMAGMVEETVECGRRRWLFEASVPEGGERGETAFQEWCASSSAAEAAVVSSSGRRNSTAGGRAPLHLRDWAYWRLEPVPVEPKDDNGGDKNNHDSVDDNGEDDLDRYMAAPPAGREPFVISTTTMEKAPLLFHHLLDLAETMESHGLAAHAAAPLALAELVARLCLGPARRRGGGGSGGDGTDGKGAEDVGEDGSANVFPALALARLRRARLLFKLGPTCHEAAMQAASAAGPLGVSAEEAARRGSEVDRILRQRKEYSLQQPWQKQEQQPGMPGRNVSAASSLPPAQSTQTRFDGSTLNNTSSGLDPRTAVGVGRKSHDVADDSEGREVEVPRLGNLEDRKVWAMLATEAVQLGECRAAAEYLAAAHRHNDAFHDRNNVVSCLEAQAALCDAQGHPDRALPCLLRASALLKTLGVTGSTAVRWGKMAIAIGSMMRKMGTGDAKIRQTLQAACDALERSIFRGVHKAENSAPATAAAEGGQAAQPQGGAPPTPSQTVDLDAAIAFSGCVCLLAEASTASDELTQSSSSEVGTATKANDRGTSRTGTTMTAYSSATTTSAAVEDFASSRSTHQERQEQEQRQWCRRLRPPPQKRATTVATIMGRRSVRRCLTMVQLEEACVRAMLGRAKGDGHSSTQAAEAAANREGVTPVQKYMEASRPLGHPTVEEMSLPQIEQALALAEMARERCSLSSSSGGKSGVTTNPGLLPLTLAWEGSALALLASRAGLSDGAWVPRPPPPRPPTPPVQAEPVPAKGGKGAGKGGKEAKGGKGGAAAAAAAAAAAQAQEEKEPAPVLPMQEGFDLREQARWKLEQAMEAAVAAKRWDAAGVAAFALAEMLGGDDASAAAAALMLHQSCRARGRMLRLLRGALPQSNRYRLFMDRVSAAQGLLRGLHNLDKCDPFLVPSPSETGASASGTAGEGTASSTGDFPPAEASEQMLSAYLEGWRRLECAGESTPWASSLRGLPEGLGVLSLQVSPDGTTLYASGYAPVPSLAVEPASGTEAGTSSAAGDGAVVWRHEMKPTEVRKLAKLGSRMEAFGGSVKRYCLEKCDEEGKKGDYVDTETDTNDDHRHYHNSKHGTTNSSNTDLSKTDVEKTVTPSKVPSSSSAATVALPPRRLAAADCESELELIIAETQAALSPLWAEGVEGGLAPFLDRCRAEKLSLVLLMDEKLEKLPVEACAAVGGISSVSRDFSLHMLCHRLKATTNAATPGHDVISNAHMRYVADPLSEDPGVSPPTPPPVEAAKVSTPSRAATSKGKKGGGGKEQNSTEGQPEEGGRLPILKVLRECVGVREWQSLISGNGSAGEGGFVYYGPGRCLSKLPPKHLVGLSASCKAAILIDRADTSVSRRLESKQDTLKSPEELEAEEPAQTAALFSLVGCQSVVLNMWSVTLHNNRRVICSLFRGWGEEGLALGNALAAVRGDVGIKPRARFCTVLYGLPTLKYGP</sequence>
<feature type="coiled-coil region" evidence="1">
    <location>
        <begin position="240"/>
        <end position="274"/>
    </location>
</feature>
<reference evidence="3 4" key="1">
    <citation type="journal article" date="2010" name="Nature">
        <title>The Ectocarpus genome and the independent evolution of multicellularity in brown algae.</title>
        <authorList>
            <person name="Cock J.M."/>
            <person name="Sterck L."/>
            <person name="Rouze P."/>
            <person name="Scornet D."/>
            <person name="Allen A.E."/>
            <person name="Amoutzias G."/>
            <person name="Anthouard V."/>
            <person name="Artiguenave F."/>
            <person name="Aury J.M."/>
            <person name="Badger J.H."/>
            <person name="Beszteri B."/>
            <person name="Billiau K."/>
            <person name="Bonnet E."/>
            <person name="Bothwell J.H."/>
            <person name="Bowler C."/>
            <person name="Boyen C."/>
            <person name="Brownlee C."/>
            <person name="Carrano C.J."/>
            <person name="Charrier B."/>
            <person name="Cho G.Y."/>
            <person name="Coelho S.M."/>
            <person name="Collen J."/>
            <person name="Corre E."/>
            <person name="Da Silva C."/>
            <person name="Delage L."/>
            <person name="Delaroque N."/>
            <person name="Dittami S.M."/>
            <person name="Doulbeau S."/>
            <person name="Elias M."/>
            <person name="Farnham G."/>
            <person name="Gachon C.M."/>
            <person name="Gschloessl B."/>
            <person name="Heesch S."/>
            <person name="Jabbari K."/>
            <person name="Jubin C."/>
            <person name="Kawai H."/>
            <person name="Kimura K."/>
            <person name="Kloareg B."/>
            <person name="Kupper F.C."/>
            <person name="Lang D."/>
            <person name="Le Bail A."/>
            <person name="Leblanc C."/>
            <person name="Lerouge P."/>
            <person name="Lohr M."/>
            <person name="Lopez P.J."/>
            <person name="Martens C."/>
            <person name="Maumus F."/>
            <person name="Michel G."/>
            <person name="Miranda-Saavedra D."/>
            <person name="Morales J."/>
            <person name="Moreau H."/>
            <person name="Motomura T."/>
            <person name="Nagasato C."/>
            <person name="Napoli C.A."/>
            <person name="Nelson D.R."/>
            <person name="Nyvall-Collen P."/>
            <person name="Peters A.F."/>
            <person name="Pommier C."/>
            <person name="Potin P."/>
            <person name="Poulain J."/>
            <person name="Quesneville H."/>
            <person name="Read B."/>
            <person name="Rensing S.A."/>
            <person name="Ritter A."/>
            <person name="Rousvoal S."/>
            <person name="Samanta M."/>
            <person name="Samson G."/>
            <person name="Schroeder D.C."/>
            <person name="Segurens B."/>
            <person name="Strittmatter M."/>
            <person name="Tonon T."/>
            <person name="Tregear J.W."/>
            <person name="Valentin K."/>
            <person name="von Dassow P."/>
            <person name="Yamagishi T."/>
            <person name="Van de Peer Y."/>
            <person name="Wincker P."/>
        </authorList>
    </citation>
    <scope>NUCLEOTIDE SEQUENCE [LARGE SCALE GENOMIC DNA]</scope>
    <source>
        <strain evidence="4">Ec32 / CCAP1310/4</strain>
    </source>
</reference>
<dbReference type="EMBL" id="FN649734">
    <property type="protein sequence ID" value="CBJ26906.1"/>
    <property type="molecule type" value="Genomic_DNA"/>
</dbReference>
<feature type="compositionally biased region" description="Polar residues" evidence="2">
    <location>
        <begin position="2068"/>
        <end position="2094"/>
    </location>
</feature>
<dbReference type="EMBL" id="FN648708">
    <property type="protein sequence ID" value="CBJ26906.1"/>
    <property type="molecule type" value="Genomic_DNA"/>
</dbReference>
<feature type="compositionally biased region" description="Polar residues" evidence="2">
    <location>
        <begin position="1684"/>
        <end position="1696"/>
    </location>
</feature>
<accession>D7G359</accession>
<feature type="compositionally biased region" description="Low complexity" evidence="2">
    <location>
        <begin position="2885"/>
        <end position="2898"/>
    </location>
</feature>
<evidence type="ECO:0000256" key="2">
    <source>
        <dbReference type="SAM" id="MobiDB-lite"/>
    </source>
</evidence>
<dbReference type="InterPro" id="IPR057466">
    <property type="entry name" value="CFAP46_TPR"/>
</dbReference>
<dbReference type="OrthoDB" id="68437at2759"/>
<feature type="compositionally biased region" description="Gly residues" evidence="2">
    <location>
        <begin position="1186"/>
        <end position="1199"/>
    </location>
</feature>
<feature type="region of interest" description="Disordered" evidence="2">
    <location>
        <begin position="1278"/>
        <end position="1317"/>
    </location>
</feature>
<protein>
    <submittedName>
        <fullName evidence="3">Uncharacterized protein</fullName>
    </submittedName>
</protein>
<feature type="region of interest" description="Disordered" evidence="2">
    <location>
        <begin position="282"/>
        <end position="315"/>
    </location>
</feature>
<dbReference type="eggNOG" id="ENOG502QS2Z">
    <property type="taxonomic scope" value="Eukaryota"/>
</dbReference>
<feature type="region of interest" description="Disordered" evidence="2">
    <location>
        <begin position="1661"/>
        <end position="1744"/>
    </location>
</feature>
<feature type="region of interest" description="Disordered" evidence="2">
    <location>
        <begin position="3015"/>
        <end position="3067"/>
    </location>
</feature>
<feature type="region of interest" description="Disordered" evidence="2">
    <location>
        <begin position="2310"/>
        <end position="2379"/>
    </location>
</feature>
<dbReference type="InterPro" id="IPR019734">
    <property type="entry name" value="TPR_rpt"/>
</dbReference>
<feature type="compositionally biased region" description="Low complexity" evidence="2">
    <location>
        <begin position="2260"/>
        <end position="2276"/>
    </location>
</feature>
<feature type="compositionally biased region" description="Gly residues" evidence="2">
    <location>
        <begin position="1157"/>
        <end position="1174"/>
    </location>
</feature>
<dbReference type="GO" id="GO:0060294">
    <property type="term" value="P:cilium movement involved in cell motility"/>
    <property type="evidence" value="ECO:0007669"/>
    <property type="project" value="InterPro"/>
</dbReference>
<feature type="compositionally biased region" description="Basic and acidic residues" evidence="2">
    <location>
        <begin position="2106"/>
        <end position="2117"/>
    </location>
</feature>
<dbReference type="STRING" id="2880.D7G359"/>
<proteinExistence type="predicted"/>
<dbReference type="Pfam" id="PF25439">
    <property type="entry name" value="TPR_CFAP46_N"/>
    <property type="match status" value="1"/>
</dbReference>
<evidence type="ECO:0000313" key="3">
    <source>
        <dbReference type="EMBL" id="CBJ26906.1"/>
    </source>
</evidence>
<feature type="compositionally biased region" description="Polar residues" evidence="2">
    <location>
        <begin position="2310"/>
        <end position="2324"/>
    </location>
</feature>
<feature type="region of interest" description="Disordered" evidence="2">
    <location>
        <begin position="2416"/>
        <end position="2438"/>
    </location>
</feature>
<feature type="region of interest" description="Disordered" evidence="2">
    <location>
        <begin position="1024"/>
        <end position="1068"/>
    </location>
</feature>
<feature type="compositionally biased region" description="Low complexity" evidence="2">
    <location>
        <begin position="2050"/>
        <end position="2059"/>
    </location>
</feature>
<dbReference type="SMART" id="SM00028">
    <property type="entry name" value="TPR"/>
    <property type="match status" value="3"/>
</dbReference>
<feature type="compositionally biased region" description="Pro residues" evidence="2">
    <location>
        <begin position="2522"/>
        <end position="2535"/>
    </location>
</feature>
<feature type="region of interest" description="Disordered" evidence="2">
    <location>
        <begin position="2692"/>
        <end position="2719"/>
    </location>
</feature>
<dbReference type="OMA" id="WAMLATE"/>
<keyword evidence="4" id="KW-1185">Reference proteome</keyword>
<dbReference type="InParanoid" id="D7G359"/>
<feature type="compositionally biased region" description="Low complexity" evidence="2">
    <location>
        <begin position="1719"/>
        <end position="1736"/>
    </location>
</feature>
<keyword evidence="1" id="KW-0175">Coiled coil</keyword>
<feature type="region of interest" description="Disordered" evidence="2">
    <location>
        <begin position="1868"/>
        <end position="1894"/>
    </location>
</feature>
<feature type="compositionally biased region" description="Basic and acidic residues" evidence="2">
    <location>
        <begin position="1282"/>
        <end position="1313"/>
    </location>
</feature>
<feature type="region of interest" description="Disordered" evidence="2">
    <location>
        <begin position="533"/>
        <end position="557"/>
    </location>
</feature>
<feature type="compositionally biased region" description="Polar residues" evidence="2">
    <location>
        <begin position="1025"/>
        <end position="1046"/>
    </location>
</feature>
<feature type="compositionally biased region" description="Polar residues" evidence="2">
    <location>
        <begin position="2867"/>
        <end position="2877"/>
    </location>
</feature>
<organism evidence="3 4">
    <name type="scientific">Ectocarpus siliculosus</name>
    <name type="common">Brown alga</name>
    <name type="synonym">Conferva siliculosa</name>
    <dbReference type="NCBI Taxonomy" id="2880"/>
    <lineage>
        <taxon>Eukaryota</taxon>
        <taxon>Sar</taxon>
        <taxon>Stramenopiles</taxon>
        <taxon>Ochrophyta</taxon>
        <taxon>PX clade</taxon>
        <taxon>Phaeophyceae</taxon>
        <taxon>Ectocarpales</taxon>
        <taxon>Ectocarpaceae</taxon>
        <taxon>Ectocarpus</taxon>
    </lineage>
</organism>
<dbReference type="PANTHER" id="PTHR15977">
    <property type="entry name" value="CILIA- AND FLAGELLA-ASSOCIATED PROTEIN 46"/>
    <property type="match status" value="1"/>
</dbReference>
<dbReference type="Proteomes" id="UP000002630">
    <property type="component" value="Linkage Group LG09"/>
</dbReference>
<feature type="compositionally biased region" description="Low complexity" evidence="2">
    <location>
        <begin position="847"/>
        <end position="868"/>
    </location>
</feature>
<feature type="compositionally biased region" description="Low complexity" evidence="2">
    <location>
        <begin position="2696"/>
        <end position="2715"/>
    </location>
</feature>